<protein>
    <submittedName>
        <fullName evidence="1">Uncharacterized protein</fullName>
    </submittedName>
</protein>
<evidence type="ECO:0000313" key="2">
    <source>
        <dbReference type="Proteomes" id="UP001321748"/>
    </source>
</evidence>
<accession>A0ABN6SIQ7</accession>
<sequence>MSQGRSDEPVEWVAVIDEDELEPEFGEAEILGPPKQSSKLSQLRLYVSAPPRD</sequence>
<proteinExistence type="predicted"/>
<keyword evidence="2" id="KW-1185">Reference proteome</keyword>
<dbReference type="Proteomes" id="UP001321748">
    <property type="component" value="Chromosome"/>
</dbReference>
<organism evidence="1 2">
    <name type="scientific">Bombiscardovia apis</name>
    <dbReference type="NCBI Taxonomy" id="2932182"/>
    <lineage>
        <taxon>Bacteria</taxon>
        <taxon>Bacillati</taxon>
        <taxon>Actinomycetota</taxon>
        <taxon>Actinomycetes</taxon>
        <taxon>Bifidobacteriales</taxon>
        <taxon>Bifidobacteriaceae</taxon>
        <taxon>Bombiscardovia</taxon>
    </lineage>
</organism>
<dbReference type="EMBL" id="AP026800">
    <property type="protein sequence ID" value="BDR55222.1"/>
    <property type="molecule type" value="Genomic_DNA"/>
</dbReference>
<evidence type="ECO:0000313" key="1">
    <source>
        <dbReference type="EMBL" id="BDR55222.1"/>
    </source>
</evidence>
<reference evidence="1 2" key="1">
    <citation type="journal article" date="2023" name="Microbiol. Spectr.">
        <title>Symbiosis of Carpenter Bees with Uncharacterized Lactic Acid Bacteria Showing NAD Auxotrophy.</title>
        <authorList>
            <person name="Kawasaki S."/>
            <person name="Ozawa K."/>
            <person name="Mori T."/>
            <person name="Yamamoto A."/>
            <person name="Ito M."/>
            <person name="Ohkuma M."/>
            <person name="Sakamoto M."/>
            <person name="Matsutani M."/>
        </authorList>
    </citation>
    <scope>NUCLEOTIDE SEQUENCE [LARGE SCALE GENOMIC DNA]</scope>
    <source>
        <strain evidence="1 2">KimH</strain>
    </source>
</reference>
<name>A0ABN6SIQ7_9BIFI</name>
<gene>
    <name evidence="1" type="ORF">KIMH_13330</name>
</gene>